<name>A0ABS5TMA5_9ACTN</name>
<protein>
    <submittedName>
        <fullName evidence="1">Acyl-CoA thioesterase</fullName>
    </submittedName>
</protein>
<dbReference type="RefSeq" id="WP_214158619.1">
    <property type="nucleotide sequence ID" value="NZ_JAHBAY010000011.1"/>
</dbReference>
<dbReference type="CDD" id="cd00586">
    <property type="entry name" value="4HBT"/>
    <property type="match status" value="1"/>
</dbReference>
<evidence type="ECO:0000313" key="2">
    <source>
        <dbReference type="Proteomes" id="UP001197247"/>
    </source>
</evidence>
<dbReference type="SUPFAM" id="SSF54637">
    <property type="entry name" value="Thioesterase/thiol ester dehydrase-isomerase"/>
    <property type="match status" value="1"/>
</dbReference>
<dbReference type="InterPro" id="IPR029069">
    <property type="entry name" value="HotDog_dom_sf"/>
</dbReference>
<keyword evidence="2" id="KW-1185">Reference proteome</keyword>
<organism evidence="1 2">
    <name type="scientific">Kineosporia corallincola</name>
    <dbReference type="NCBI Taxonomy" id="2835133"/>
    <lineage>
        <taxon>Bacteria</taxon>
        <taxon>Bacillati</taxon>
        <taxon>Actinomycetota</taxon>
        <taxon>Actinomycetes</taxon>
        <taxon>Kineosporiales</taxon>
        <taxon>Kineosporiaceae</taxon>
        <taxon>Kineosporia</taxon>
    </lineage>
</organism>
<reference evidence="1 2" key="1">
    <citation type="submission" date="2021-05" db="EMBL/GenBank/DDBJ databases">
        <title>Kineosporia and Streptomyces sp. nov. two new marine actinobacteria isolated from Coral.</title>
        <authorList>
            <person name="Buangrab K."/>
            <person name="Sutthacheep M."/>
            <person name="Yeemin T."/>
            <person name="Harunari E."/>
            <person name="Igarashi Y."/>
            <person name="Kanchanasin P."/>
            <person name="Tanasupawat S."/>
            <person name="Phongsopitanun W."/>
        </authorList>
    </citation>
    <scope>NUCLEOTIDE SEQUENCE [LARGE SCALE GENOMIC DNA]</scope>
    <source>
        <strain evidence="1 2">J2-2</strain>
    </source>
</reference>
<comment type="caution">
    <text evidence="1">The sequence shown here is derived from an EMBL/GenBank/DDBJ whole genome shotgun (WGS) entry which is preliminary data.</text>
</comment>
<dbReference type="Proteomes" id="UP001197247">
    <property type="component" value="Unassembled WGS sequence"/>
</dbReference>
<dbReference type="PANTHER" id="PTHR31793:SF24">
    <property type="entry name" value="LONG-CHAIN ACYL-COA THIOESTERASE FADM"/>
    <property type="match status" value="1"/>
</dbReference>
<sequence length="154" mass="17466">MPRHRVHIPLRWSDADAYGHINNVQFLRLLEDARVTALGVDLLDHARRPDGGALMVSRQEIEYLAPLAFRIPPIGIDLWVTRIGAADFELAYEVLDGEPGAETVCARAETTLFSFDLDGGRPRRIDTATREKLTGWIDGPLNWKRRRREPQAAR</sequence>
<evidence type="ECO:0000313" key="1">
    <source>
        <dbReference type="EMBL" id="MBT0772230.1"/>
    </source>
</evidence>
<gene>
    <name evidence="1" type="ORF">KIH74_25015</name>
</gene>
<dbReference type="EMBL" id="JAHBAY010000011">
    <property type="protein sequence ID" value="MBT0772230.1"/>
    <property type="molecule type" value="Genomic_DNA"/>
</dbReference>
<dbReference type="PANTHER" id="PTHR31793">
    <property type="entry name" value="4-HYDROXYBENZOYL-COA THIOESTERASE FAMILY MEMBER"/>
    <property type="match status" value="1"/>
</dbReference>
<dbReference type="InterPro" id="IPR050563">
    <property type="entry name" value="4-hydroxybenzoyl-CoA_TE"/>
</dbReference>
<dbReference type="Pfam" id="PF13279">
    <property type="entry name" value="4HBT_2"/>
    <property type="match status" value="1"/>
</dbReference>
<proteinExistence type="predicted"/>
<accession>A0ABS5TMA5</accession>
<dbReference type="Gene3D" id="3.10.129.10">
    <property type="entry name" value="Hotdog Thioesterase"/>
    <property type="match status" value="1"/>
</dbReference>